<comment type="caution">
    <text evidence="1">The sequence shown here is derived from an EMBL/GenBank/DDBJ whole genome shotgun (WGS) entry which is preliminary data.</text>
</comment>
<dbReference type="RefSeq" id="WP_155416572.1">
    <property type="nucleotide sequence ID" value="NZ_JAUJRV010000001.1"/>
</dbReference>
<sequence>MLRRVVKDHSDIKKSPMMQTAVSVWDLKDRGAGQHRQRQESRFVFAASAVTLVARRSTKRRIARRMLSDRQIVSFVFII</sequence>
<proteinExistence type="predicted"/>
<name>A0AAW7SV96_BURVI</name>
<gene>
    <name evidence="1" type="ORF">QZM33_01685</name>
</gene>
<evidence type="ECO:0000313" key="2">
    <source>
        <dbReference type="Proteomes" id="UP001171620"/>
    </source>
</evidence>
<protein>
    <submittedName>
        <fullName evidence="1">Uncharacterized protein</fullName>
    </submittedName>
</protein>
<evidence type="ECO:0000313" key="1">
    <source>
        <dbReference type="EMBL" id="MDN7793664.1"/>
    </source>
</evidence>
<reference evidence="1" key="1">
    <citation type="submission" date="2023-07" db="EMBL/GenBank/DDBJ databases">
        <title>A collection of bacterial strains from the Burkholderia cepacia Research Laboratory and Repository.</title>
        <authorList>
            <person name="Lipuma J."/>
            <person name="Spilker T."/>
            <person name="Caverly L."/>
        </authorList>
    </citation>
    <scope>NUCLEOTIDE SEQUENCE</scope>
    <source>
        <strain evidence="1">AU44268</strain>
    </source>
</reference>
<dbReference type="Proteomes" id="UP001171620">
    <property type="component" value="Unassembled WGS sequence"/>
</dbReference>
<accession>A0AAW7SV96</accession>
<dbReference type="AlphaFoldDB" id="A0AAW7SV96"/>
<dbReference type="EMBL" id="JAUJRV010000001">
    <property type="protein sequence ID" value="MDN7793664.1"/>
    <property type="molecule type" value="Genomic_DNA"/>
</dbReference>
<organism evidence="1 2">
    <name type="scientific">Burkholderia vietnamiensis</name>
    <dbReference type="NCBI Taxonomy" id="60552"/>
    <lineage>
        <taxon>Bacteria</taxon>
        <taxon>Pseudomonadati</taxon>
        <taxon>Pseudomonadota</taxon>
        <taxon>Betaproteobacteria</taxon>
        <taxon>Burkholderiales</taxon>
        <taxon>Burkholderiaceae</taxon>
        <taxon>Burkholderia</taxon>
        <taxon>Burkholderia cepacia complex</taxon>
    </lineage>
</organism>